<reference evidence="2 3" key="1">
    <citation type="journal article" date="2020" name="Nat. Food">
        <title>A phased Vanilla planifolia genome enables genetic improvement of flavour and production.</title>
        <authorList>
            <person name="Hasing T."/>
            <person name="Tang H."/>
            <person name="Brym M."/>
            <person name="Khazi F."/>
            <person name="Huang T."/>
            <person name="Chambers A.H."/>
        </authorList>
    </citation>
    <scope>NUCLEOTIDE SEQUENCE [LARGE SCALE GENOMIC DNA]</scope>
    <source>
        <tissue evidence="2">Leaf</tissue>
    </source>
</reference>
<organism evidence="2 3">
    <name type="scientific">Vanilla planifolia</name>
    <name type="common">Vanilla</name>
    <dbReference type="NCBI Taxonomy" id="51239"/>
    <lineage>
        <taxon>Eukaryota</taxon>
        <taxon>Viridiplantae</taxon>
        <taxon>Streptophyta</taxon>
        <taxon>Embryophyta</taxon>
        <taxon>Tracheophyta</taxon>
        <taxon>Spermatophyta</taxon>
        <taxon>Magnoliopsida</taxon>
        <taxon>Liliopsida</taxon>
        <taxon>Asparagales</taxon>
        <taxon>Orchidaceae</taxon>
        <taxon>Vanilloideae</taxon>
        <taxon>Vanilleae</taxon>
        <taxon>Vanilla</taxon>
    </lineage>
</organism>
<comment type="caution">
    <text evidence="2">The sequence shown here is derived from an EMBL/GenBank/DDBJ whole genome shotgun (WGS) entry which is preliminary data.</text>
</comment>
<evidence type="ECO:0000313" key="3">
    <source>
        <dbReference type="Proteomes" id="UP000636800"/>
    </source>
</evidence>
<feature type="signal peptide" evidence="1">
    <location>
        <begin position="1"/>
        <end position="25"/>
    </location>
</feature>
<sequence>MAASPILLIFSTLLFSQLIISPAEASRALGTLVIDLGVKECGELAVNWTNERTKKYRPDLSADYPLTFIEVVNSSHSLDAKGNVVYNLTIRAKNRRGIDMRIEAELYSGIVVSTIVSPWA</sequence>
<name>A0A835S1N9_VANPL</name>
<accession>A0A835S1N9</accession>
<dbReference type="Proteomes" id="UP000636800">
    <property type="component" value="Chromosome 1"/>
</dbReference>
<keyword evidence="3" id="KW-1185">Reference proteome</keyword>
<gene>
    <name evidence="2" type="ORF">HPP92_000609</name>
</gene>
<keyword evidence="1" id="KW-0732">Signal</keyword>
<dbReference type="EMBL" id="JADCNL010000001">
    <property type="protein sequence ID" value="KAG0495918.1"/>
    <property type="molecule type" value="Genomic_DNA"/>
</dbReference>
<proteinExistence type="predicted"/>
<protein>
    <submittedName>
        <fullName evidence="2">Uncharacterized protein</fullName>
    </submittedName>
</protein>
<evidence type="ECO:0000256" key="1">
    <source>
        <dbReference type="SAM" id="SignalP"/>
    </source>
</evidence>
<dbReference type="AlphaFoldDB" id="A0A835S1N9"/>
<dbReference type="OrthoDB" id="10249612at2759"/>
<evidence type="ECO:0000313" key="2">
    <source>
        <dbReference type="EMBL" id="KAG0495918.1"/>
    </source>
</evidence>
<feature type="chain" id="PRO_5032645698" evidence="1">
    <location>
        <begin position="26"/>
        <end position="120"/>
    </location>
</feature>